<comment type="caution">
    <text evidence="1">The sequence shown here is derived from an EMBL/GenBank/DDBJ whole genome shotgun (WGS) entry which is preliminary data.</text>
</comment>
<proteinExistence type="predicted"/>
<reference evidence="1 2" key="1">
    <citation type="submission" date="2017-09" db="EMBL/GenBank/DDBJ databases">
        <title>Large-scale bioinformatics analysis of Bacillus genomes uncovers conserved roles of natural products in bacterial physiology.</title>
        <authorList>
            <consortium name="Agbiome Team Llc"/>
            <person name="Bleich R.M."/>
            <person name="Grubbs K.J."/>
            <person name="Santa Maria K.C."/>
            <person name="Allen S.E."/>
            <person name="Farag S."/>
            <person name="Shank E.A."/>
            <person name="Bowers A."/>
        </authorList>
    </citation>
    <scope>NUCLEOTIDE SEQUENCE [LARGE SCALE GENOMIC DNA]</scope>
    <source>
        <strain evidence="1 2">AFS092012</strain>
    </source>
</reference>
<sequence length="59" mass="7053">MHRSDQILFLPHAKLKQRERMSAGHFLFFIAATYMLENQNGYIYKQLKNCTNLLFSFNL</sequence>
<dbReference type="AlphaFoldDB" id="A0AA91V7T6"/>
<accession>A0AA91V7T6</accession>
<dbReference type="Proteomes" id="UP000221020">
    <property type="component" value="Unassembled WGS sequence"/>
</dbReference>
<evidence type="ECO:0000313" key="2">
    <source>
        <dbReference type="Proteomes" id="UP000221020"/>
    </source>
</evidence>
<dbReference type="EMBL" id="NVOR01000125">
    <property type="protein sequence ID" value="PED80167.1"/>
    <property type="molecule type" value="Genomic_DNA"/>
</dbReference>
<name>A0AA91V7T6_9BACI</name>
<gene>
    <name evidence="1" type="ORF">CON65_24050</name>
</gene>
<evidence type="ECO:0000313" key="1">
    <source>
        <dbReference type="EMBL" id="PED80167.1"/>
    </source>
</evidence>
<organism evidence="1 2">
    <name type="scientific">Bacillus pseudomycoides</name>
    <dbReference type="NCBI Taxonomy" id="64104"/>
    <lineage>
        <taxon>Bacteria</taxon>
        <taxon>Bacillati</taxon>
        <taxon>Bacillota</taxon>
        <taxon>Bacilli</taxon>
        <taxon>Bacillales</taxon>
        <taxon>Bacillaceae</taxon>
        <taxon>Bacillus</taxon>
        <taxon>Bacillus cereus group</taxon>
    </lineage>
</organism>
<protein>
    <submittedName>
        <fullName evidence="1">Uncharacterized protein</fullName>
    </submittedName>
</protein>